<sequence>MKIDREAKTLDLDPHDPDFLADPYPAWRIIRETAPVVFWKQYGFWCLFEYGTISAALRDPRLGRSLTHLATREELGWDPVPDAVKPFYAVDDLTLLEQEGASHTRLRRLMNRAFVTSQIAALVPRLTGIVNDLIDKFPEHAPFDLITAFATPVPLRIITGMLGVPDESGPQLLEWSHRMVRMYHFGRTTEDEALAVAATRDFSDFIREFLTLRATGSREGLIGRLLNARDDGEQITDDELVANCILLLNAGHEATVHALGNGVSAILDSGIPPETLFASEKAVTKTVEECLRFDTPLQLFTRYALEDLDISGIHLKRGEKIGLLLGAGSHDPAIAPRPDLFSPGQATRHLTFGGGIHFCLGAPLARLEMQIALPLLFRRCPELRLETPPVRADSFHFRGVESLMVRKT</sequence>
<dbReference type="PRINTS" id="PR00359">
    <property type="entry name" value="BP450"/>
</dbReference>
<accession>A0ABX0JW53</accession>
<dbReference type="EMBL" id="WOTB01000028">
    <property type="protein sequence ID" value="NHN86208.1"/>
    <property type="molecule type" value="Genomic_DNA"/>
</dbReference>
<evidence type="ECO:0000313" key="3">
    <source>
        <dbReference type="EMBL" id="NHN86208.1"/>
    </source>
</evidence>
<dbReference type="CDD" id="cd20625">
    <property type="entry name" value="CYP164-like"/>
    <property type="match status" value="1"/>
</dbReference>
<keyword evidence="2" id="KW-0408">Iron</keyword>
<dbReference type="SUPFAM" id="SSF48264">
    <property type="entry name" value="Cytochrome P450"/>
    <property type="match status" value="1"/>
</dbReference>
<dbReference type="Pfam" id="PF00067">
    <property type="entry name" value="p450"/>
    <property type="match status" value="2"/>
</dbReference>
<organism evidence="3 4">
    <name type="scientific">Acetobacter musti</name>
    <dbReference type="NCBI Taxonomy" id="864732"/>
    <lineage>
        <taxon>Bacteria</taxon>
        <taxon>Pseudomonadati</taxon>
        <taxon>Pseudomonadota</taxon>
        <taxon>Alphaproteobacteria</taxon>
        <taxon>Acetobacterales</taxon>
        <taxon>Acetobacteraceae</taxon>
        <taxon>Acetobacter</taxon>
    </lineage>
</organism>
<dbReference type="InterPro" id="IPR001128">
    <property type="entry name" value="Cyt_P450"/>
</dbReference>
<dbReference type="Gene3D" id="1.10.630.10">
    <property type="entry name" value="Cytochrome P450"/>
    <property type="match status" value="1"/>
</dbReference>
<name>A0ABX0JW53_9PROT</name>
<dbReference type="InterPro" id="IPR002397">
    <property type="entry name" value="Cyt_P450_B"/>
</dbReference>
<dbReference type="PANTHER" id="PTHR46696:SF1">
    <property type="entry name" value="CYTOCHROME P450 YJIB-RELATED"/>
    <property type="match status" value="1"/>
</dbReference>
<evidence type="ECO:0000256" key="1">
    <source>
        <dbReference type="ARBA" id="ARBA00010617"/>
    </source>
</evidence>
<keyword evidence="2" id="KW-0560">Oxidoreductase</keyword>
<keyword evidence="2" id="KW-0479">Metal-binding</keyword>
<keyword evidence="2" id="KW-0503">Monooxygenase</keyword>
<evidence type="ECO:0000256" key="2">
    <source>
        <dbReference type="RuleBase" id="RU000461"/>
    </source>
</evidence>
<comment type="similarity">
    <text evidence="1 2">Belongs to the cytochrome P450 family.</text>
</comment>
<dbReference type="Proteomes" id="UP000635278">
    <property type="component" value="Unassembled WGS sequence"/>
</dbReference>
<dbReference type="InterPro" id="IPR036396">
    <property type="entry name" value="Cyt_P450_sf"/>
</dbReference>
<dbReference type="InterPro" id="IPR017972">
    <property type="entry name" value="Cyt_P450_CS"/>
</dbReference>
<keyword evidence="2" id="KW-0349">Heme</keyword>
<gene>
    <name evidence="3" type="ORF">GOB93_16395</name>
</gene>
<proteinExistence type="inferred from homology"/>
<protein>
    <submittedName>
        <fullName evidence="3">Cytochrome P450</fullName>
    </submittedName>
</protein>
<reference evidence="3 4" key="1">
    <citation type="journal article" date="2020" name="Int. J. Syst. Evol. Microbiol.">
        <title>Novel acetic acid bacteria from cider fermentations: Acetobacter conturbans sp. nov. and Acetobacter fallax sp. nov.</title>
        <authorList>
            <person name="Sombolestani A.S."/>
            <person name="Cleenwerck I."/>
            <person name="Cnockaert M."/>
            <person name="Borremans W."/>
            <person name="Wieme A.D."/>
            <person name="De Vuyst L."/>
            <person name="Vandamme P."/>
        </authorList>
    </citation>
    <scope>NUCLEOTIDE SEQUENCE [LARGE SCALE GENOMIC DNA]</scope>
    <source>
        <strain evidence="3 4">LMG 30640</strain>
    </source>
</reference>
<dbReference type="PANTHER" id="PTHR46696">
    <property type="entry name" value="P450, PUTATIVE (EUROFUNG)-RELATED"/>
    <property type="match status" value="1"/>
</dbReference>
<keyword evidence="4" id="KW-1185">Reference proteome</keyword>
<dbReference type="PROSITE" id="PS00086">
    <property type="entry name" value="CYTOCHROME_P450"/>
    <property type="match status" value="1"/>
</dbReference>
<evidence type="ECO:0000313" key="4">
    <source>
        <dbReference type="Proteomes" id="UP000635278"/>
    </source>
</evidence>
<comment type="caution">
    <text evidence="3">The sequence shown here is derived from an EMBL/GenBank/DDBJ whole genome shotgun (WGS) entry which is preliminary data.</text>
</comment>